<organism evidence="6 7">
    <name type="scientific">Candidatus Chloroploca mongolica</name>
    <dbReference type="NCBI Taxonomy" id="2528176"/>
    <lineage>
        <taxon>Bacteria</taxon>
        <taxon>Bacillati</taxon>
        <taxon>Chloroflexota</taxon>
        <taxon>Chloroflexia</taxon>
        <taxon>Chloroflexales</taxon>
        <taxon>Chloroflexineae</taxon>
        <taxon>Oscillochloridaceae</taxon>
        <taxon>Candidatus Chloroploca</taxon>
    </lineage>
</organism>
<comment type="similarity">
    <text evidence="4">Belongs to the metallo-beta-lactamase superfamily. Type III sulfatase family.</text>
</comment>
<dbReference type="SUPFAM" id="SSF55718">
    <property type="entry name" value="SCP-like"/>
    <property type="match status" value="1"/>
</dbReference>
<evidence type="ECO:0000256" key="1">
    <source>
        <dbReference type="ARBA" id="ARBA00022723"/>
    </source>
</evidence>
<comment type="caution">
    <text evidence="6">The sequence shown here is derived from an EMBL/GenBank/DDBJ whole genome shotgun (WGS) entry which is preliminary data.</text>
</comment>
<keyword evidence="3" id="KW-0862">Zinc</keyword>
<gene>
    <name evidence="6" type="ORF">EYB53_016880</name>
</gene>
<name>A0ABS4DD62_9CHLR</name>
<feature type="domain" description="Metallo-beta-lactamase" evidence="5">
    <location>
        <begin position="104"/>
        <end position="326"/>
    </location>
</feature>
<dbReference type="InterPro" id="IPR044097">
    <property type="entry name" value="Bds1/SdsA1_MBL-fold"/>
</dbReference>
<keyword evidence="7" id="KW-1185">Reference proteome</keyword>
<accession>A0ABS4DD62</accession>
<dbReference type="InterPro" id="IPR001279">
    <property type="entry name" value="Metallo-B-lactamas"/>
</dbReference>
<dbReference type="SUPFAM" id="SSF56281">
    <property type="entry name" value="Metallo-hydrolase/oxidoreductase"/>
    <property type="match status" value="1"/>
</dbReference>
<dbReference type="Pfam" id="PF14863">
    <property type="entry name" value="Alkyl_sulf_dimr"/>
    <property type="match status" value="1"/>
</dbReference>
<evidence type="ECO:0000256" key="3">
    <source>
        <dbReference type="ARBA" id="ARBA00022833"/>
    </source>
</evidence>
<dbReference type="Proteomes" id="UP001193081">
    <property type="component" value="Unassembled WGS sequence"/>
</dbReference>
<reference evidence="6 7" key="1">
    <citation type="submission" date="2021-03" db="EMBL/GenBank/DDBJ databases">
        <authorList>
            <person name="Grouzdev D.S."/>
        </authorList>
    </citation>
    <scope>NUCLEOTIDE SEQUENCE [LARGE SCALE GENOMIC DNA]</scope>
    <source>
        <strain evidence="6 7">M50-1</strain>
    </source>
</reference>
<sequence length="635" mass="70422">MPQSKDATSFTEAANAALLQQLNWSDTQDYELASRGFIATLNDPVIRDETGRPAWNLSAFAFLEAETAPASVNPSLWRQSRLNALYQGLFQVTDGIYQIRDFDLSVMTIIDTGASYIVIDPLVTPPTAEAGMALVYQHIGRKPIVAVIYTHSHIDHWGGVKGVISQADVTAGQVKIIAPERFMEFAISENVIAGNVMSRRASYMYGNLLPQDTTGQVGAGLGQTTSSGVPTLIEPTDTITHTGQTMVIDGVEIEFQLTPGTEAPAEMNFLFPQRRALCMAENVSHNMHNLYTLRGAIVRNPKVWAHYIDEAIDLFDGRYDVVFSSHHWPTWGAEAGLDYLKKQRDMYKYLHDETMRLANQGYTLLEIPEIVESQLPAELFNAWYNRGYYGTVNHNVKAVYQHYLGFFDGNPANLHPLPPEDAGKKYVEFMGGADNLLTQARASFEKGEYRWVAQVVNHLVFADPDNQAARALQADALEQLGYQAESGPWRNFYLSAAKELRNGVIDLGAPKTASPDVIKAMSLDMFFDLLAVRMIGPKAAGKKLVFNATFTDTGEQYLLMVENCVLNYARGKQSAEADASLTMSRTALNEIVLGEAKLAEKLATGEARIDGNPEKLVEFLSLLDTFEFWFNIVTP</sequence>
<dbReference type="InterPro" id="IPR036866">
    <property type="entry name" value="RibonucZ/Hydroxyglut_hydro"/>
</dbReference>
<dbReference type="Pfam" id="PF00753">
    <property type="entry name" value="Lactamase_B"/>
    <property type="match status" value="1"/>
</dbReference>
<evidence type="ECO:0000313" key="6">
    <source>
        <dbReference type="EMBL" id="MBP1467390.1"/>
    </source>
</evidence>
<dbReference type="InterPro" id="IPR029228">
    <property type="entry name" value="Alkyl_sulf_dimr"/>
</dbReference>
<dbReference type="Pfam" id="PF14864">
    <property type="entry name" value="Alkyl_sulf_C"/>
    <property type="match status" value="1"/>
</dbReference>
<keyword evidence="1" id="KW-0479">Metal-binding</keyword>
<proteinExistence type="inferred from homology"/>
<dbReference type="InterPro" id="IPR029229">
    <property type="entry name" value="Alkyl_sulf_C"/>
</dbReference>
<protein>
    <submittedName>
        <fullName evidence="6">MBL fold metallo-hydrolase</fullName>
    </submittedName>
</protein>
<dbReference type="RefSeq" id="WP_135479590.1">
    <property type="nucleotide sequence ID" value="NZ_SIJK02000033.1"/>
</dbReference>
<dbReference type="CDD" id="cd07710">
    <property type="entry name" value="arylsulfatase_Sdsa1-like_MBL-fold"/>
    <property type="match status" value="1"/>
</dbReference>
<dbReference type="PANTHER" id="PTHR43223:SF1">
    <property type="entry name" value="ALKYL_ARYL-SULFATASE BDS1"/>
    <property type="match status" value="1"/>
</dbReference>
<dbReference type="InterPro" id="IPR038536">
    <property type="entry name" value="Alkyl/aryl-sulf_dimr_sf"/>
</dbReference>
<evidence type="ECO:0000313" key="7">
    <source>
        <dbReference type="Proteomes" id="UP001193081"/>
    </source>
</evidence>
<dbReference type="Gene3D" id="3.30.1050.10">
    <property type="entry name" value="SCP2 sterol-binding domain"/>
    <property type="match status" value="1"/>
</dbReference>
<evidence type="ECO:0000256" key="2">
    <source>
        <dbReference type="ARBA" id="ARBA00022801"/>
    </source>
</evidence>
<dbReference type="Gene3D" id="1.25.40.880">
    <property type="entry name" value="Alkyl sulfatase, dimerisation domain"/>
    <property type="match status" value="1"/>
</dbReference>
<dbReference type="InterPro" id="IPR052195">
    <property type="entry name" value="Bact_Alkyl/Aryl-Sulfatase"/>
</dbReference>
<evidence type="ECO:0000256" key="4">
    <source>
        <dbReference type="ARBA" id="ARBA00033751"/>
    </source>
</evidence>
<keyword evidence="2" id="KW-0378">Hydrolase</keyword>
<dbReference type="PANTHER" id="PTHR43223">
    <property type="entry name" value="ALKYL/ARYL-SULFATASE"/>
    <property type="match status" value="1"/>
</dbReference>
<evidence type="ECO:0000259" key="5">
    <source>
        <dbReference type="SMART" id="SM00849"/>
    </source>
</evidence>
<dbReference type="EMBL" id="SIJK02000033">
    <property type="protein sequence ID" value="MBP1467390.1"/>
    <property type="molecule type" value="Genomic_DNA"/>
</dbReference>
<dbReference type="InterPro" id="IPR036527">
    <property type="entry name" value="SCP2_sterol-bd_dom_sf"/>
</dbReference>
<dbReference type="SMART" id="SM00849">
    <property type="entry name" value="Lactamase_B"/>
    <property type="match status" value="1"/>
</dbReference>
<dbReference type="Gene3D" id="3.60.15.30">
    <property type="entry name" value="Metallo-beta-lactamase domain"/>
    <property type="match status" value="1"/>
</dbReference>